<evidence type="ECO:0000313" key="8">
    <source>
        <dbReference type="EMBL" id="SOD14527.1"/>
    </source>
</evidence>
<gene>
    <name evidence="8" type="ORF">SAMN06297358_1619</name>
</gene>
<dbReference type="SUPFAM" id="SSF52980">
    <property type="entry name" value="Restriction endonuclease-like"/>
    <property type="match status" value="1"/>
</dbReference>
<evidence type="ECO:0000256" key="3">
    <source>
        <dbReference type="ARBA" id="ARBA00022763"/>
    </source>
</evidence>
<organism evidence="8 9">
    <name type="scientific">Pedobacter xixiisoli</name>
    <dbReference type="NCBI Taxonomy" id="1476464"/>
    <lineage>
        <taxon>Bacteria</taxon>
        <taxon>Pseudomonadati</taxon>
        <taxon>Bacteroidota</taxon>
        <taxon>Sphingobacteriia</taxon>
        <taxon>Sphingobacteriales</taxon>
        <taxon>Sphingobacteriaceae</taxon>
        <taxon>Pedobacter</taxon>
    </lineage>
</organism>
<dbReference type="CDD" id="cd00221">
    <property type="entry name" value="Vsr"/>
    <property type="match status" value="1"/>
</dbReference>
<protein>
    <submittedName>
        <fullName evidence="8">T/G mismatch-specific endonuclease</fullName>
    </submittedName>
</protein>
<dbReference type="AlphaFoldDB" id="A0A285ZY37"/>
<dbReference type="GO" id="GO:0016787">
    <property type="term" value="F:hydrolase activity"/>
    <property type="evidence" value="ECO:0007669"/>
    <property type="project" value="UniProtKB-KW"/>
</dbReference>
<comment type="similarity">
    <text evidence="6">Belongs to the Vsr family.</text>
</comment>
<dbReference type="GO" id="GO:0006298">
    <property type="term" value="P:mismatch repair"/>
    <property type="evidence" value="ECO:0007669"/>
    <property type="project" value="InterPro"/>
</dbReference>
<dbReference type="Pfam" id="PF03852">
    <property type="entry name" value="Vsr"/>
    <property type="match status" value="1"/>
</dbReference>
<keyword evidence="5" id="KW-0234">DNA repair</keyword>
<dbReference type="Gene3D" id="3.40.960.10">
    <property type="entry name" value="VSR Endonuclease"/>
    <property type="match status" value="1"/>
</dbReference>
<feature type="domain" description="DUF559" evidence="7">
    <location>
        <begin position="115"/>
        <end position="155"/>
    </location>
</feature>
<keyword evidence="2 8" id="KW-0255">Endonuclease</keyword>
<keyword evidence="4" id="KW-0378">Hydrolase</keyword>
<name>A0A285ZY37_9SPHI</name>
<dbReference type="Proteomes" id="UP000219281">
    <property type="component" value="Unassembled WGS sequence"/>
</dbReference>
<accession>A0A285ZY37</accession>
<evidence type="ECO:0000256" key="1">
    <source>
        <dbReference type="ARBA" id="ARBA00022722"/>
    </source>
</evidence>
<keyword evidence="9" id="KW-1185">Reference proteome</keyword>
<dbReference type="InterPro" id="IPR007569">
    <property type="entry name" value="DUF559"/>
</dbReference>
<evidence type="ECO:0000256" key="6">
    <source>
        <dbReference type="ARBA" id="ARBA00029466"/>
    </source>
</evidence>
<reference evidence="9" key="1">
    <citation type="submission" date="2017-09" db="EMBL/GenBank/DDBJ databases">
        <authorList>
            <person name="Varghese N."/>
            <person name="Submissions S."/>
        </authorList>
    </citation>
    <scope>NUCLEOTIDE SEQUENCE [LARGE SCALE GENOMIC DNA]</scope>
    <source>
        <strain evidence="9">CGMCC 1.12803</strain>
    </source>
</reference>
<evidence type="ECO:0000259" key="7">
    <source>
        <dbReference type="Pfam" id="PF04480"/>
    </source>
</evidence>
<dbReference type="RefSeq" id="WP_097130730.1">
    <property type="nucleotide sequence ID" value="NZ_OCMT01000002.1"/>
</dbReference>
<evidence type="ECO:0000256" key="2">
    <source>
        <dbReference type="ARBA" id="ARBA00022759"/>
    </source>
</evidence>
<dbReference type="OrthoDB" id="9801520at2"/>
<dbReference type="InterPro" id="IPR011335">
    <property type="entry name" value="Restrct_endonuc-II-like"/>
</dbReference>
<keyword evidence="1" id="KW-0540">Nuclease</keyword>
<dbReference type="NCBIfam" id="TIGR00632">
    <property type="entry name" value="vsr"/>
    <property type="match status" value="1"/>
</dbReference>
<sequence>MKKQRKYDLPIEENAIKVPRFEESAGFYTTKQRSKTMAKIKGANSKPELLLRKALWKENIRFRIHRKDLLGRPDLVIEKYQLAIFIDGDFWHGYEWQKRKPKTNQAFWIPKIERNMQRDQFVNHGLQAMGYVVMRFWEHEIKQNLMVCVNQIKLYIEAAKKGRIPERD</sequence>
<evidence type="ECO:0000256" key="5">
    <source>
        <dbReference type="ARBA" id="ARBA00023204"/>
    </source>
</evidence>
<dbReference type="InterPro" id="IPR004603">
    <property type="entry name" value="DNA_mismatch_endonuc_vsr"/>
</dbReference>
<dbReference type="GO" id="GO:0004519">
    <property type="term" value="F:endonuclease activity"/>
    <property type="evidence" value="ECO:0007669"/>
    <property type="project" value="UniProtKB-KW"/>
</dbReference>
<dbReference type="Pfam" id="PF04480">
    <property type="entry name" value="DUF559"/>
    <property type="match status" value="1"/>
</dbReference>
<keyword evidence="3" id="KW-0227">DNA damage</keyword>
<proteinExistence type="inferred from homology"/>
<evidence type="ECO:0000313" key="9">
    <source>
        <dbReference type="Proteomes" id="UP000219281"/>
    </source>
</evidence>
<dbReference type="EMBL" id="OCMT01000002">
    <property type="protein sequence ID" value="SOD14527.1"/>
    <property type="molecule type" value="Genomic_DNA"/>
</dbReference>
<evidence type="ECO:0000256" key="4">
    <source>
        <dbReference type="ARBA" id="ARBA00022801"/>
    </source>
</evidence>